<dbReference type="InterPro" id="IPR016032">
    <property type="entry name" value="Sig_transdc_resp-reg_C-effctor"/>
</dbReference>
<evidence type="ECO:0000256" key="3">
    <source>
        <dbReference type="ARBA" id="ARBA00023163"/>
    </source>
</evidence>
<dbReference type="GO" id="GO:0006355">
    <property type="term" value="P:regulation of DNA-templated transcription"/>
    <property type="evidence" value="ECO:0007669"/>
    <property type="project" value="InterPro"/>
</dbReference>
<keyword evidence="1" id="KW-0805">Transcription regulation</keyword>
<sequence length="132" mass="14186">MSNEYPDRIAALKLHAVPTPAEMDVARLLSCGLTNSAIATRIYRSEDTVKCHIRHLLRKTGATSRSGLVIWMYESGHAVPGQACFPDCPRLPASPPPPSSAVAHNHAAARLHRTLTAARADVEAALTRLGTL</sequence>
<dbReference type="Gene3D" id="1.10.10.10">
    <property type="entry name" value="Winged helix-like DNA-binding domain superfamily/Winged helix DNA-binding domain"/>
    <property type="match status" value="1"/>
</dbReference>
<dbReference type="SMART" id="SM00421">
    <property type="entry name" value="HTH_LUXR"/>
    <property type="match status" value="1"/>
</dbReference>
<proteinExistence type="predicted"/>
<dbReference type="SUPFAM" id="SSF46894">
    <property type="entry name" value="C-terminal effector domain of the bipartite response regulators"/>
    <property type="match status" value="1"/>
</dbReference>
<keyword evidence="6" id="KW-1185">Reference proteome</keyword>
<dbReference type="EMBL" id="JACHIV010000001">
    <property type="protein sequence ID" value="MBB5070069.1"/>
    <property type="molecule type" value="Genomic_DNA"/>
</dbReference>
<dbReference type="PROSITE" id="PS00622">
    <property type="entry name" value="HTH_LUXR_1"/>
    <property type="match status" value="1"/>
</dbReference>
<dbReference type="Proteomes" id="UP000580474">
    <property type="component" value="Unassembled WGS sequence"/>
</dbReference>
<dbReference type="CDD" id="cd06170">
    <property type="entry name" value="LuxR_C_like"/>
    <property type="match status" value="1"/>
</dbReference>
<accession>A0A840NLA6</accession>
<dbReference type="PROSITE" id="PS50043">
    <property type="entry name" value="HTH_LUXR_2"/>
    <property type="match status" value="1"/>
</dbReference>
<dbReference type="InterPro" id="IPR000792">
    <property type="entry name" value="Tscrpt_reg_LuxR_C"/>
</dbReference>
<evidence type="ECO:0000313" key="5">
    <source>
        <dbReference type="EMBL" id="MBB5070069.1"/>
    </source>
</evidence>
<evidence type="ECO:0000256" key="1">
    <source>
        <dbReference type="ARBA" id="ARBA00023015"/>
    </source>
</evidence>
<dbReference type="RefSeq" id="WP_184479648.1">
    <property type="nucleotide sequence ID" value="NZ_JACHIV010000001.1"/>
</dbReference>
<evidence type="ECO:0000313" key="6">
    <source>
        <dbReference type="Proteomes" id="UP000580474"/>
    </source>
</evidence>
<evidence type="ECO:0000256" key="2">
    <source>
        <dbReference type="ARBA" id="ARBA00023125"/>
    </source>
</evidence>
<dbReference type="InterPro" id="IPR036388">
    <property type="entry name" value="WH-like_DNA-bd_sf"/>
</dbReference>
<comment type="caution">
    <text evidence="5">The sequence shown here is derived from an EMBL/GenBank/DDBJ whole genome shotgun (WGS) entry which is preliminary data.</text>
</comment>
<organism evidence="5 6">
    <name type="scientific">Saccharopolyspora gloriosae</name>
    <dbReference type="NCBI Taxonomy" id="455344"/>
    <lineage>
        <taxon>Bacteria</taxon>
        <taxon>Bacillati</taxon>
        <taxon>Actinomycetota</taxon>
        <taxon>Actinomycetes</taxon>
        <taxon>Pseudonocardiales</taxon>
        <taxon>Pseudonocardiaceae</taxon>
        <taxon>Saccharopolyspora</taxon>
    </lineage>
</organism>
<dbReference type="PANTHER" id="PTHR44688">
    <property type="entry name" value="DNA-BINDING TRANSCRIPTIONAL ACTIVATOR DEVR_DOSR"/>
    <property type="match status" value="1"/>
</dbReference>
<keyword evidence="2 5" id="KW-0238">DNA-binding</keyword>
<gene>
    <name evidence="5" type="ORF">BJ969_003157</name>
</gene>
<dbReference type="PANTHER" id="PTHR44688:SF16">
    <property type="entry name" value="DNA-BINDING TRANSCRIPTIONAL ACTIVATOR DEVR_DOSR"/>
    <property type="match status" value="1"/>
</dbReference>
<name>A0A840NLA6_9PSEU</name>
<dbReference type="PRINTS" id="PR00038">
    <property type="entry name" value="HTHLUXR"/>
</dbReference>
<feature type="domain" description="HTH luxR-type" evidence="4">
    <location>
        <begin position="11"/>
        <end position="76"/>
    </location>
</feature>
<protein>
    <submittedName>
        <fullName evidence="5">DNA-binding CsgD family transcriptional regulator</fullName>
    </submittedName>
</protein>
<keyword evidence="3" id="KW-0804">Transcription</keyword>
<dbReference type="Pfam" id="PF00196">
    <property type="entry name" value="GerE"/>
    <property type="match status" value="1"/>
</dbReference>
<dbReference type="GO" id="GO:0003677">
    <property type="term" value="F:DNA binding"/>
    <property type="evidence" value="ECO:0007669"/>
    <property type="project" value="UniProtKB-KW"/>
</dbReference>
<reference evidence="5 6" key="1">
    <citation type="submission" date="2020-08" db="EMBL/GenBank/DDBJ databases">
        <title>Sequencing the genomes of 1000 actinobacteria strains.</title>
        <authorList>
            <person name="Klenk H.-P."/>
        </authorList>
    </citation>
    <scope>NUCLEOTIDE SEQUENCE [LARGE SCALE GENOMIC DNA]</scope>
    <source>
        <strain evidence="5 6">DSM 45582</strain>
    </source>
</reference>
<dbReference type="AlphaFoldDB" id="A0A840NLA6"/>
<evidence type="ECO:0000259" key="4">
    <source>
        <dbReference type="PROSITE" id="PS50043"/>
    </source>
</evidence>